<feature type="transmembrane region" description="Helical" evidence="1">
    <location>
        <begin position="21"/>
        <end position="42"/>
    </location>
</feature>
<evidence type="ECO:0000313" key="3">
    <source>
        <dbReference type="Proteomes" id="UP000178089"/>
    </source>
</evidence>
<keyword evidence="1" id="KW-1133">Transmembrane helix</keyword>
<name>A0A1G2N1N4_9BACT</name>
<evidence type="ECO:0000256" key="1">
    <source>
        <dbReference type="SAM" id="Phobius"/>
    </source>
</evidence>
<dbReference type="Proteomes" id="UP000178089">
    <property type="component" value="Unassembled WGS sequence"/>
</dbReference>
<keyword evidence="1" id="KW-0812">Transmembrane</keyword>
<reference evidence="2 3" key="1">
    <citation type="journal article" date="2016" name="Nat. Commun.">
        <title>Thousands of microbial genomes shed light on interconnected biogeochemical processes in an aquifer system.</title>
        <authorList>
            <person name="Anantharaman K."/>
            <person name="Brown C.T."/>
            <person name="Hug L.A."/>
            <person name="Sharon I."/>
            <person name="Castelle C.J."/>
            <person name="Probst A.J."/>
            <person name="Thomas B.C."/>
            <person name="Singh A."/>
            <person name="Wilkins M.J."/>
            <person name="Karaoz U."/>
            <person name="Brodie E.L."/>
            <person name="Williams K.H."/>
            <person name="Hubbard S.S."/>
            <person name="Banfield J.F."/>
        </authorList>
    </citation>
    <scope>NUCLEOTIDE SEQUENCE [LARGE SCALE GENOMIC DNA]</scope>
</reference>
<gene>
    <name evidence="2" type="ORF">A3F51_01600</name>
</gene>
<dbReference type="EMBL" id="MHRT01000005">
    <property type="protein sequence ID" value="OHA29289.1"/>
    <property type="molecule type" value="Genomic_DNA"/>
</dbReference>
<accession>A0A1G2N1N4</accession>
<keyword evidence="1" id="KW-0472">Membrane</keyword>
<proteinExistence type="predicted"/>
<dbReference type="STRING" id="1802315.A3F51_01600"/>
<protein>
    <submittedName>
        <fullName evidence="2">Uncharacterized protein</fullName>
    </submittedName>
</protein>
<dbReference type="AlphaFoldDB" id="A0A1G2N1N4"/>
<evidence type="ECO:0000313" key="2">
    <source>
        <dbReference type="EMBL" id="OHA29289.1"/>
    </source>
</evidence>
<comment type="caution">
    <text evidence="2">The sequence shown here is derived from an EMBL/GenBank/DDBJ whole genome shotgun (WGS) entry which is preliminary data.</text>
</comment>
<organism evidence="2 3">
    <name type="scientific">Candidatus Taylorbacteria bacterium RIFCSPHIGHO2_12_FULL_45_16</name>
    <dbReference type="NCBI Taxonomy" id="1802315"/>
    <lineage>
        <taxon>Bacteria</taxon>
        <taxon>Candidatus Tayloriibacteriota</taxon>
    </lineage>
</organism>
<sequence length="111" mass="12035">MIKAITHTYTTIHGYRRQITLALLATGAALAVVYSINLYRVISYTISIQRVTTQVAAIDTAINKLDAEYIILSSAVTPDTLVARGFDQGRVSAFISRTAALGRVVLVGHEL</sequence>